<evidence type="ECO:0000256" key="11">
    <source>
        <dbReference type="SAM" id="MobiDB-lite"/>
    </source>
</evidence>
<dbReference type="Pfam" id="PF14372">
    <property type="entry name" value="hAT-like_RNase-H"/>
    <property type="match status" value="1"/>
</dbReference>
<dbReference type="InterPro" id="IPR052035">
    <property type="entry name" value="ZnF_BED_domain_contain"/>
</dbReference>
<dbReference type="AlphaFoldDB" id="A0AAW1XV76"/>
<evidence type="ECO:0000256" key="5">
    <source>
        <dbReference type="ARBA" id="ARBA00022833"/>
    </source>
</evidence>
<keyword evidence="4 10" id="KW-0863">Zinc-finger</keyword>
<dbReference type="InterPro" id="IPR025525">
    <property type="entry name" value="hAT-like_transposase_RNase-H"/>
</dbReference>
<comment type="subunit">
    <text evidence="2">Homodimer.</text>
</comment>
<dbReference type="GO" id="GO:0003677">
    <property type="term" value="F:DNA binding"/>
    <property type="evidence" value="ECO:0007669"/>
    <property type="project" value="UniProtKB-KW"/>
</dbReference>
<dbReference type="PANTHER" id="PTHR46481:SF10">
    <property type="entry name" value="ZINC FINGER BED DOMAIN-CONTAINING PROTEIN 39"/>
    <property type="match status" value="1"/>
</dbReference>
<protein>
    <recommendedName>
        <fullName evidence="12">BED-type domain-containing protein</fullName>
    </recommendedName>
</protein>
<keyword evidence="3" id="KW-0479">Metal-binding</keyword>
<keyword evidence="14" id="KW-1185">Reference proteome</keyword>
<dbReference type="GO" id="GO:0046983">
    <property type="term" value="F:protein dimerization activity"/>
    <property type="evidence" value="ECO:0007669"/>
    <property type="project" value="InterPro"/>
</dbReference>
<evidence type="ECO:0000256" key="9">
    <source>
        <dbReference type="ARBA" id="ARBA00023242"/>
    </source>
</evidence>
<feature type="region of interest" description="Disordered" evidence="11">
    <location>
        <begin position="20"/>
        <end position="44"/>
    </location>
</feature>
<comment type="caution">
    <text evidence="13">The sequence shown here is derived from an EMBL/GenBank/DDBJ whole genome shotgun (WGS) entry which is preliminary data.</text>
</comment>
<dbReference type="PANTHER" id="PTHR46481">
    <property type="entry name" value="ZINC FINGER BED DOMAIN-CONTAINING PROTEIN 4"/>
    <property type="match status" value="1"/>
</dbReference>
<evidence type="ECO:0000256" key="8">
    <source>
        <dbReference type="ARBA" id="ARBA00023163"/>
    </source>
</evidence>
<evidence type="ECO:0000256" key="10">
    <source>
        <dbReference type="PROSITE-ProRule" id="PRU00027"/>
    </source>
</evidence>
<evidence type="ECO:0000256" key="1">
    <source>
        <dbReference type="ARBA" id="ARBA00004123"/>
    </source>
</evidence>
<evidence type="ECO:0000313" key="14">
    <source>
        <dbReference type="Proteomes" id="UP001457282"/>
    </source>
</evidence>
<dbReference type="GO" id="GO:0008270">
    <property type="term" value="F:zinc ion binding"/>
    <property type="evidence" value="ECO:0007669"/>
    <property type="project" value="UniProtKB-KW"/>
</dbReference>
<dbReference type="Proteomes" id="UP001457282">
    <property type="component" value="Unassembled WGS sequence"/>
</dbReference>
<evidence type="ECO:0000256" key="6">
    <source>
        <dbReference type="ARBA" id="ARBA00023015"/>
    </source>
</evidence>
<keyword evidence="8" id="KW-0804">Transcription</keyword>
<accession>A0AAW1XV76</accession>
<evidence type="ECO:0000259" key="12">
    <source>
        <dbReference type="PROSITE" id="PS50808"/>
    </source>
</evidence>
<dbReference type="InterPro" id="IPR008906">
    <property type="entry name" value="HATC_C_dom"/>
</dbReference>
<evidence type="ECO:0000256" key="4">
    <source>
        <dbReference type="ARBA" id="ARBA00022771"/>
    </source>
</evidence>
<evidence type="ECO:0000256" key="3">
    <source>
        <dbReference type="ARBA" id="ARBA00022723"/>
    </source>
</evidence>
<dbReference type="SMART" id="SM00614">
    <property type="entry name" value="ZnF_BED"/>
    <property type="match status" value="1"/>
</dbReference>
<reference evidence="13 14" key="1">
    <citation type="journal article" date="2023" name="G3 (Bethesda)">
        <title>A chromosome-length genome assembly and annotation of blackberry (Rubus argutus, cv. 'Hillquist').</title>
        <authorList>
            <person name="Bruna T."/>
            <person name="Aryal R."/>
            <person name="Dudchenko O."/>
            <person name="Sargent D.J."/>
            <person name="Mead D."/>
            <person name="Buti M."/>
            <person name="Cavallini A."/>
            <person name="Hytonen T."/>
            <person name="Andres J."/>
            <person name="Pham M."/>
            <person name="Weisz D."/>
            <person name="Mascagni F."/>
            <person name="Usai G."/>
            <person name="Natali L."/>
            <person name="Bassil N."/>
            <person name="Fernandez G.E."/>
            <person name="Lomsadze A."/>
            <person name="Armour M."/>
            <person name="Olukolu B."/>
            <person name="Poorten T."/>
            <person name="Britton C."/>
            <person name="Davik J."/>
            <person name="Ashrafi H."/>
            <person name="Aiden E.L."/>
            <person name="Borodovsky M."/>
            <person name="Worthington M."/>
        </authorList>
    </citation>
    <scope>NUCLEOTIDE SEQUENCE [LARGE SCALE GENOMIC DNA]</scope>
    <source>
        <strain evidence="13">PI 553951</strain>
    </source>
</reference>
<proteinExistence type="predicted"/>
<organism evidence="13 14">
    <name type="scientific">Rubus argutus</name>
    <name type="common">Southern blackberry</name>
    <dbReference type="NCBI Taxonomy" id="59490"/>
    <lineage>
        <taxon>Eukaryota</taxon>
        <taxon>Viridiplantae</taxon>
        <taxon>Streptophyta</taxon>
        <taxon>Embryophyta</taxon>
        <taxon>Tracheophyta</taxon>
        <taxon>Spermatophyta</taxon>
        <taxon>Magnoliopsida</taxon>
        <taxon>eudicotyledons</taxon>
        <taxon>Gunneridae</taxon>
        <taxon>Pentapetalae</taxon>
        <taxon>rosids</taxon>
        <taxon>fabids</taxon>
        <taxon>Rosales</taxon>
        <taxon>Rosaceae</taxon>
        <taxon>Rosoideae</taxon>
        <taxon>Rosoideae incertae sedis</taxon>
        <taxon>Rubus</taxon>
    </lineage>
</organism>
<dbReference type="Pfam" id="PF05699">
    <property type="entry name" value="Dimer_Tnp_hAT"/>
    <property type="match status" value="1"/>
</dbReference>
<keyword evidence="6" id="KW-0805">Transcription regulation</keyword>
<keyword evidence="9" id="KW-0539">Nucleus</keyword>
<keyword evidence="5" id="KW-0862">Zinc</keyword>
<dbReference type="EMBL" id="JBEDUW010000003">
    <property type="protein sequence ID" value="KAK9940876.1"/>
    <property type="molecule type" value="Genomic_DNA"/>
</dbReference>
<dbReference type="InterPro" id="IPR012337">
    <property type="entry name" value="RNaseH-like_sf"/>
</dbReference>
<dbReference type="PROSITE" id="PS50808">
    <property type="entry name" value="ZF_BED"/>
    <property type="match status" value="1"/>
</dbReference>
<dbReference type="SUPFAM" id="SSF53098">
    <property type="entry name" value="Ribonuclease H-like"/>
    <property type="match status" value="1"/>
</dbReference>
<gene>
    <name evidence="13" type="ORF">M0R45_017516</name>
</gene>
<evidence type="ECO:0000256" key="7">
    <source>
        <dbReference type="ARBA" id="ARBA00023125"/>
    </source>
</evidence>
<dbReference type="InterPro" id="IPR003656">
    <property type="entry name" value="Znf_BED"/>
</dbReference>
<dbReference type="GO" id="GO:0005634">
    <property type="term" value="C:nucleus"/>
    <property type="evidence" value="ECO:0007669"/>
    <property type="project" value="UniProtKB-SubCell"/>
</dbReference>
<comment type="subcellular location">
    <subcellularLocation>
        <location evidence="1">Nucleus</location>
    </subcellularLocation>
</comment>
<feature type="domain" description="BED-type" evidence="12">
    <location>
        <begin position="47"/>
        <end position="116"/>
    </location>
</feature>
<name>A0AAW1XV76_RUBAR</name>
<evidence type="ECO:0000313" key="13">
    <source>
        <dbReference type="EMBL" id="KAK9940876.1"/>
    </source>
</evidence>
<evidence type="ECO:0000256" key="2">
    <source>
        <dbReference type="ARBA" id="ARBA00011738"/>
    </source>
</evidence>
<keyword evidence="7" id="KW-0238">DNA-binding</keyword>
<sequence>MKKLIAKQCGVVAESQVVDQNDKSKGFGNKRKKSERKPRSLAEAAARERSWVWEHFSKEDHPIIEKVDGNDVCVGHTRRAQCKYCTTHLTCNSSSNGTSALKKHLEQVCKGYPGRTEIDKGQTHLATDGKDATVVHLTQENCITDATEMIVMDELPFSFIERPDFRRQQVFGGKFLHVRCLAHIVNLIVRSGLHLMDKSVASIRNAVRFVRSSSSRLDAFKLCVQKESLDSKKICVLDVPTRWNSTYIMLDTALELKQAFDRMAEEEDVKYRSYFDEDEEYDEEEGETDLNQVMPSMFRARTARRRVGPPCEADWEKATVFVRFLKVFFDVTVRVSATNHPTASKAFHDIIAIKAEIEDFFIEPHNLEASDGGIESIEAEKVLFDMAVKMKAKYKKCFTSLDDMNQLLLVALVLDPRYKLRNFSRTNQKKSSASDVASSSSDSYGSKKITGKMASMEEDWDKELEEGEAVVVAHEVDRYLLNPIEKPPNGTEFNILVWWRINGSKCPNMQVVAKDVLAIQVSRVASESCFSTGKRVIDPHRSSLTPRSVEALICLQNWLRSDSITSLEYEPTPEEMEWFEAVEKGI</sequence>